<evidence type="ECO:0000256" key="6">
    <source>
        <dbReference type="PROSITE-ProRule" id="PRU10137"/>
    </source>
</evidence>
<name>A0A8S0X6E1_9FIRM</name>
<organism evidence="8">
    <name type="scientific">Acididesulfobacillus acetoxydans</name>
    <dbReference type="NCBI Taxonomy" id="1561005"/>
    <lineage>
        <taxon>Bacteria</taxon>
        <taxon>Bacillati</taxon>
        <taxon>Bacillota</taxon>
        <taxon>Clostridia</taxon>
        <taxon>Eubacteriales</taxon>
        <taxon>Peptococcaceae</taxon>
        <taxon>Acididesulfobacillus</taxon>
    </lineage>
</organism>
<keyword evidence="4" id="KW-0233">DNA recombination</keyword>
<sequence>MNIGYARVSTIEQNEARQLEGLKRYGIEKWFVEKASGKDANRPMLKAMVDFAREGDVIHVHSFDRLARSTKDLLNIVEQLQTKGIHLVSSKENVDSSTPTGKLMLTMIGAINEFERTNMLERQREGIAIAKREGKYLGRKEIDYPANWAEVYGKYKTRELTGTKAMELLGLKRNTFYKLVKDCEAEGNGLPQGK</sequence>
<evidence type="ECO:0000256" key="4">
    <source>
        <dbReference type="ARBA" id="ARBA00023172"/>
    </source>
</evidence>
<dbReference type="RefSeq" id="WP_240985816.1">
    <property type="nucleotide sequence ID" value="NZ_CDGJ01000005.1"/>
</dbReference>
<accession>A0A8S0X6E1</accession>
<evidence type="ECO:0000313" key="10">
    <source>
        <dbReference type="Proteomes" id="UP001071230"/>
    </source>
</evidence>
<keyword evidence="2" id="KW-0229">DNA integration</keyword>
<feature type="active site" description="O-(5'-phospho-DNA)-serine intermediate" evidence="5 6">
    <location>
        <position position="9"/>
    </location>
</feature>
<dbReference type="GO" id="GO:0000150">
    <property type="term" value="F:DNA strand exchange activity"/>
    <property type="evidence" value="ECO:0007669"/>
    <property type="project" value="InterPro"/>
</dbReference>
<dbReference type="Pfam" id="PF00239">
    <property type="entry name" value="Resolvase"/>
    <property type="match status" value="1"/>
</dbReference>
<dbReference type="PANTHER" id="PTHR30461:SF26">
    <property type="entry name" value="RESOLVASE HOMOLOG YNEB"/>
    <property type="match status" value="1"/>
</dbReference>
<dbReference type="PANTHER" id="PTHR30461">
    <property type="entry name" value="DNA-INVERTASE FROM LAMBDOID PROPHAGE"/>
    <property type="match status" value="1"/>
</dbReference>
<dbReference type="Proteomes" id="UP000836597">
    <property type="component" value="Chromosome"/>
</dbReference>
<dbReference type="Proteomes" id="UP001071230">
    <property type="component" value="Unassembled WGS sequence"/>
</dbReference>
<dbReference type="FunFam" id="3.40.50.1390:FF:000001">
    <property type="entry name" value="DNA recombinase"/>
    <property type="match status" value="1"/>
</dbReference>
<dbReference type="GO" id="GO:0015074">
    <property type="term" value="P:DNA integration"/>
    <property type="evidence" value="ECO:0007669"/>
    <property type="project" value="UniProtKB-KW"/>
</dbReference>
<feature type="domain" description="Resolvase/invertase-type recombinase catalytic" evidence="7">
    <location>
        <begin position="1"/>
        <end position="134"/>
    </location>
</feature>
<evidence type="ECO:0000313" key="9">
    <source>
        <dbReference type="EMBL" id="CEJ05905.1"/>
    </source>
</evidence>
<dbReference type="EMBL" id="LR746496">
    <property type="protein sequence ID" value="CAA7602450.1"/>
    <property type="molecule type" value="Genomic_DNA"/>
</dbReference>
<dbReference type="InterPro" id="IPR006119">
    <property type="entry name" value="Resolv_N"/>
</dbReference>
<gene>
    <name evidence="9" type="ORF">DEACI_0325</name>
    <name evidence="8" type="ORF">DEACI_3124</name>
</gene>
<dbReference type="PROSITE" id="PS51736">
    <property type="entry name" value="RECOMBINASES_3"/>
    <property type="match status" value="1"/>
</dbReference>
<evidence type="ECO:0000259" key="7">
    <source>
        <dbReference type="PROSITE" id="PS51736"/>
    </source>
</evidence>
<evidence type="ECO:0000256" key="2">
    <source>
        <dbReference type="ARBA" id="ARBA00022908"/>
    </source>
</evidence>
<evidence type="ECO:0000256" key="1">
    <source>
        <dbReference type="ARBA" id="ARBA00009913"/>
    </source>
</evidence>
<dbReference type="EMBL" id="CDGJ01000005">
    <property type="protein sequence ID" value="CEJ05905.1"/>
    <property type="molecule type" value="Genomic_DNA"/>
</dbReference>
<dbReference type="KEGG" id="aacx:DEACI_3124"/>
<reference evidence="8" key="2">
    <citation type="submission" date="2020-01" db="EMBL/GenBank/DDBJ databases">
        <authorList>
            <person name="Hornung B."/>
        </authorList>
    </citation>
    <scope>NUCLEOTIDE SEQUENCE</scope>
    <source>
        <strain evidence="8">PacBioINE</strain>
    </source>
</reference>
<dbReference type="InterPro" id="IPR006118">
    <property type="entry name" value="Recombinase_CS"/>
</dbReference>
<proteinExistence type="inferred from homology"/>
<evidence type="ECO:0000256" key="3">
    <source>
        <dbReference type="ARBA" id="ARBA00023125"/>
    </source>
</evidence>
<dbReference type="PROSITE" id="PS00397">
    <property type="entry name" value="RECOMBINASES_1"/>
    <property type="match status" value="1"/>
</dbReference>
<dbReference type="GO" id="GO:0003677">
    <property type="term" value="F:DNA binding"/>
    <property type="evidence" value="ECO:0007669"/>
    <property type="project" value="UniProtKB-KW"/>
</dbReference>
<evidence type="ECO:0000256" key="5">
    <source>
        <dbReference type="PIRSR" id="PIRSR606118-50"/>
    </source>
</evidence>
<dbReference type="SUPFAM" id="SSF53041">
    <property type="entry name" value="Resolvase-like"/>
    <property type="match status" value="1"/>
</dbReference>
<dbReference type="InterPro" id="IPR036162">
    <property type="entry name" value="Resolvase-like_N_sf"/>
</dbReference>
<dbReference type="InterPro" id="IPR050639">
    <property type="entry name" value="SSR_resolvase"/>
</dbReference>
<dbReference type="Gene3D" id="3.40.50.1390">
    <property type="entry name" value="Resolvase, N-terminal catalytic domain"/>
    <property type="match status" value="1"/>
</dbReference>
<dbReference type="SMART" id="SM00857">
    <property type="entry name" value="Resolvase"/>
    <property type="match status" value="1"/>
</dbReference>
<comment type="similarity">
    <text evidence="1">Belongs to the site-specific recombinase resolvase family.</text>
</comment>
<evidence type="ECO:0000313" key="8">
    <source>
        <dbReference type="EMBL" id="CAA7602450.1"/>
    </source>
</evidence>
<reference evidence="9" key="1">
    <citation type="submission" date="2014-11" db="EMBL/GenBank/DDBJ databases">
        <authorList>
            <person name="Hornung B.V."/>
        </authorList>
    </citation>
    <scope>NUCLEOTIDE SEQUENCE</scope>
    <source>
        <strain evidence="9">INE</strain>
    </source>
</reference>
<dbReference type="AlphaFoldDB" id="A0A8S0X6E1"/>
<keyword evidence="10" id="KW-1185">Reference proteome</keyword>
<dbReference type="CDD" id="cd03768">
    <property type="entry name" value="SR_ResInv"/>
    <property type="match status" value="1"/>
</dbReference>
<keyword evidence="3" id="KW-0238">DNA-binding</keyword>
<protein>
    <submittedName>
        <fullName evidence="8">Resolvase, N-terminal catalytic domain protein</fullName>
    </submittedName>
    <submittedName>
        <fullName evidence="9">Transposon Tn21 resolvase</fullName>
    </submittedName>
</protein>